<evidence type="ECO:0000256" key="3">
    <source>
        <dbReference type="ARBA" id="ARBA00023163"/>
    </source>
</evidence>
<dbReference type="InterPro" id="IPR036390">
    <property type="entry name" value="WH_DNA-bd_sf"/>
</dbReference>
<keyword evidence="6" id="KW-1185">Reference proteome</keyword>
<keyword evidence="3" id="KW-0804">Transcription</keyword>
<evidence type="ECO:0000256" key="1">
    <source>
        <dbReference type="ARBA" id="ARBA00023015"/>
    </source>
</evidence>
<dbReference type="InterPro" id="IPR011711">
    <property type="entry name" value="GntR_C"/>
</dbReference>
<dbReference type="Proteomes" id="UP001258945">
    <property type="component" value="Unassembled WGS sequence"/>
</dbReference>
<dbReference type="EMBL" id="JAVVDO010000054">
    <property type="protein sequence ID" value="MDT8333414.1"/>
    <property type="molecule type" value="Genomic_DNA"/>
</dbReference>
<dbReference type="RefSeq" id="WP_314284805.1">
    <property type="nucleotide sequence ID" value="NZ_JAVVDO010000054.1"/>
</dbReference>
<dbReference type="Gene3D" id="1.20.120.530">
    <property type="entry name" value="GntR ligand-binding domain-like"/>
    <property type="match status" value="1"/>
</dbReference>
<reference evidence="5 6" key="1">
    <citation type="journal article" date="2019" name="Microb. Pathog.">
        <title>Comparison of VITEK 2, MALDI-TOF MS, 16S rRNA gene sequencing, and whole-genome sequencing for identification of Roseomonas mucosa.</title>
        <authorList>
            <person name="Rudolph W.W."/>
            <person name="Gunzer F."/>
            <person name="Trauth M."/>
            <person name="Bunk B."/>
            <person name="Bigge R."/>
            <person name="Schrottner P."/>
        </authorList>
    </citation>
    <scope>NUCLEOTIDE SEQUENCE [LARGE SCALE GENOMIC DNA]</scope>
    <source>
        <strain evidence="5 6">DSM 103800</strain>
    </source>
</reference>
<dbReference type="PANTHER" id="PTHR43537">
    <property type="entry name" value="TRANSCRIPTIONAL REGULATOR, GNTR FAMILY"/>
    <property type="match status" value="1"/>
</dbReference>
<comment type="caution">
    <text evidence="5">The sequence shown here is derived from an EMBL/GenBank/DDBJ whole genome shotgun (WGS) entry which is preliminary data.</text>
</comment>
<feature type="domain" description="GntR C-terminal" evidence="4">
    <location>
        <begin position="162"/>
        <end position="286"/>
    </location>
</feature>
<sequence length="326" mass="35591">MPRPPAADLHRDLARAIVDYLRASGAEPGIPLSETILAKAVGTSRTPLRGALPILLELEVLERCPNGRLRLQRLPGAGEEIGAADGEAGDAEELYWRVARDRIGGALPDVLGEAELMRRYGAPRGIVHRVLLQIMGEGWIERAPAGNWRFLALIDGPESYDESYRFRRAIEPAALLDPAFSMPPLILARLRREQQGLLKDPNSATPREAFELNSGFHLALTQASNNRFFADAGLRVTRLRRVVGYVIALDRGRLATQSAEHLAILEHIEARDREKAAELLVRHLDAGRASKAKLLEKVQLQALGLASMQGDGTATPVSTSPPDQAA</sequence>
<dbReference type="InterPro" id="IPR008920">
    <property type="entry name" value="TF_FadR/GntR_C"/>
</dbReference>
<keyword evidence="2" id="KW-0238">DNA-binding</keyword>
<gene>
    <name evidence="5" type="ORF">RQ831_20385</name>
</gene>
<name>A0ABU3MK90_9PROT</name>
<dbReference type="PANTHER" id="PTHR43537:SF45">
    <property type="entry name" value="GNTR FAMILY REGULATORY PROTEIN"/>
    <property type="match status" value="1"/>
</dbReference>
<dbReference type="Pfam" id="PF07729">
    <property type="entry name" value="FCD"/>
    <property type="match status" value="1"/>
</dbReference>
<dbReference type="SMART" id="SM00895">
    <property type="entry name" value="FCD"/>
    <property type="match status" value="1"/>
</dbReference>
<evidence type="ECO:0000313" key="6">
    <source>
        <dbReference type="Proteomes" id="UP001258945"/>
    </source>
</evidence>
<evidence type="ECO:0000256" key="2">
    <source>
        <dbReference type="ARBA" id="ARBA00023125"/>
    </source>
</evidence>
<accession>A0ABU3MK90</accession>
<evidence type="ECO:0000259" key="4">
    <source>
        <dbReference type="SMART" id="SM00895"/>
    </source>
</evidence>
<dbReference type="SUPFAM" id="SSF46785">
    <property type="entry name" value="Winged helix' DNA-binding domain"/>
    <property type="match status" value="1"/>
</dbReference>
<dbReference type="Gene3D" id="1.10.10.10">
    <property type="entry name" value="Winged helix-like DNA-binding domain superfamily/Winged helix DNA-binding domain"/>
    <property type="match status" value="1"/>
</dbReference>
<proteinExistence type="predicted"/>
<keyword evidence="1" id="KW-0805">Transcription regulation</keyword>
<evidence type="ECO:0000313" key="5">
    <source>
        <dbReference type="EMBL" id="MDT8333414.1"/>
    </source>
</evidence>
<organism evidence="5 6">
    <name type="scientific">Roseomonas gilardii</name>
    <dbReference type="NCBI Taxonomy" id="257708"/>
    <lineage>
        <taxon>Bacteria</taxon>
        <taxon>Pseudomonadati</taxon>
        <taxon>Pseudomonadota</taxon>
        <taxon>Alphaproteobacteria</taxon>
        <taxon>Acetobacterales</taxon>
        <taxon>Roseomonadaceae</taxon>
        <taxon>Roseomonas</taxon>
    </lineage>
</organism>
<dbReference type="SUPFAM" id="SSF48008">
    <property type="entry name" value="GntR ligand-binding domain-like"/>
    <property type="match status" value="1"/>
</dbReference>
<protein>
    <submittedName>
        <fullName evidence="5">GntR family transcriptional regulator</fullName>
    </submittedName>
</protein>
<dbReference type="InterPro" id="IPR036388">
    <property type="entry name" value="WH-like_DNA-bd_sf"/>
</dbReference>